<evidence type="ECO:0000313" key="2">
    <source>
        <dbReference type="EMBL" id="GIM09152.1"/>
    </source>
</evidence>
<accession>A0A8J4GLN7</accession>
<comment type="caution">
    <text evidence="2">The sequence shown here is derived from an EMBL/GenBank/DDBJ whole genome shotgun (WGS) entry which is preliminary data.</text>
</comment>
<name>A0A8J4GLN7_9CHLO</name>
<gene>
    <name evidence="2" type="ORF">Vretimale_13012</name>
</gene>
<evidence type="ECO:0000313" key="3">
    <source>
        <dbReference type="Proteomes" id="UP000722791"/>
    </source>
</evidence>
<dbReference type="AlphaFoldDB" id="A0A8J4GLN7"/>
<feature type="compositionally biased region" description="Polar residues" evidence="1">
    <location>
        <begin position="1"/>
        <end position="10"/>
    </location>
</feature>
<feature type="non-terminal residue" evidence="2">
    <location>
        <position position="135"/>
    </location>
</feature>
<dbReference type="Proteomes" id="UP000722791">
    <property type="component" value="Unassembled WGS sequence"/>
</dbReference>
<evidence type="ECO:0000256" key="1">
    <source>
        <dbReference type="SAM" id="MobiDB-lite"/>
    </source>
</evidence>
<feature type="compositionally biased region" description="Low complexity" evidence="1">
    <location>
        <begin position="89"/>
        <end position="105"/>
    </location>
</feature>
<organism evidence="2 3">
    <name type="scientific">Volvox reticuliferus</name>
    <dbReference type="NCBI Taxonomy" id="1737510"/>
    <lineage>
        <taxon>Eukaryota</taxon>
        <taxon>Viridiplantae</taxon>
        <taxon>Chlorophyta</taxon>
        <taxon>core chlorophytes</taxon>
        <taxon>Chlorophyceae</taxon>
        <taxon>CS clade</taxon>
        <taxon>Chlamydomonadales</taxon>
        <taxon>Volvocaceae</taxon>
        <taxon>Volvox</taxon>
    </lineage>
</organism>
<feature type="region of interest" description="Disordered" evidence="1">
    <location>
        <begin position="1"/>
        <end position="135"/>
    </location>
</feature>
<sequence>MEPSIMQQNGDGDYEPIDDRSSGNLSDAPPDFVSSIGMLPSKSSAATIVSGSEGDGDDGDDGEYDTGANAAGLMIASDDDKDDGGDGGVATSSHVAVAASDSCSSDETGTRIRTSSADTASKPIPAARSGGKPFP</sequence>
<reference evidence="2" key="1">
    <citation type="journal article" date="2021" name="Proc. Natl. Acad. Sci. U.S.A.">
        <title>Three genomes in the algal genus Volvox reveal the fate of a haploid sex-determining region after a transition to homothallism.</title>
        <authorList>
            <person name="Yamamoto K."/>
            <person name="Hamaji T."/>
            <person name="Kawai-Toyooka H."/>
            <person name="Matsuzaki R."/>
            <person name="Takahashi F."/>
            <person name="Nishimura Y."/>
            <person name="Kawachi M."/>
            <person name="Noguchi H."/>
            <person name="Minakuchi Y."/>
            <person name="Umen J.G."/>
            <person name="Toyoda A."/>
            <person name="Nozaki H."/>
        </authorList>
    </citation>
    <scope>NUCLEOTIDE SEQUENCE</scope>
    <source>
        <strain evidence="2">NIES-3785</strain>
    </source>
</reference>
<proteinExistence type="predicted"/>
<feature type="compositionally biased region" description="Acidic residues" evidence="1">
    <location>
        <begin position="54"/>
        <end position="64"/>
    </location>
</feature>
<protein>
    <submittedName>
        <fullName evidence="2">Uncharacterized protein</fullName>
    </submittedName>
</protein>
<dbReference type="EMBL" id="BNCQ01000030">
    <property type="protein sequence ID" value="GIM09152.1"/>
    <property type="molecule type" value="Genomic_DNA"/>
</dbReference>